<dbReference type="EMBL" id="CAXLJM020000058">
    <property type="protein sequence ID" value="CAL8119346.1"/>
    <property type="molecule type" value="Genomic_DNA"/>
</dbReference>
<sequence>MNYLHHPNLLVQFWASLNTEFDKILDSFVIGDGWLFQDMGICAERANVGSIYRCSATSVHSPTNGKPERRDHFMRVNCGLCVILDAGKTQRSIAVKDGTNSKT</sequence>
<gene>
    <name evidence="1" type="ORF">ODALV1_LOCUS18510</name>
</gene>
<name>A0ABP1R4P6_9HEXA</name>
<organism evidence="1 2">
    <name type="scientific">Orchesella dallaii</name>
    <dbReference type="NCBI Taxonomy" id="48710"/>
    <lineage>
        <taxon>Eukaryota</taxon>
        <taxon>Metazoa</taxon>
        <taxon>Ecdysozoa</taxon>
        <taxon>Arthropoda</taxon>
        <taxon>Hexapoda</taxon>
        <taxon>Collembola</taxon>
        <taxon>Entomobryomorpha</taxon>
        <taxon>Entomobryoidea</taxon>
        <taxon>Orchesellidae</taxon>
        <taxon>Orchesellinae</taxon>
        <taxon>Orchesella</taxon>
    </lineage>
</organism>
<dbReference type="Proteomes" id="UP001642540">
    <property type="component" value="Unassembled WGS sequence"/>
</dbReference>
<keyword evidence="2" id="KW-1185">Reference proteome</keyword>
<protein>
    <submittedName>
        <fullName evidence="1">Uncharacterized protein</fullName>
    </submittedName>
</protein>
<reference evidence="1 2" key="1">
    <citation type="submission" date="2024-08" db="EMBL/GenBank/DDBJ databases">
        <authorList>
            <person name="Cucini C."/>
            <person name="Frati F."/>
        </authorList>
    </citation>
    <scope>NUCLEOTIDE SEQUENCE [LARGE SCALE GENOMIC DNA]</scope>
</reference>
<comment type="caution">
    <text evidence="1">The sequence shown here is derived from an EMBL/GenBank/DDBJ whole genome shotgun (WGS) entry which is preliminary data.</text>
</comment>
<evidence type="ECO:0000313" key="1">
    <source>
        <dbReference type="EMBL" id="CAL8119346.1"/>
    </source>
</evidence>
<proteinExistence type="predicted"/>
<accession>A0ABP1R4P6</accession>
<evidence type="ECO:0000313" key="2">
    <source>
        <dbReference type="Proteomes" id="UP001642540"/>
    </source>
</evidence>